<dbReference type="Proteomes" id="UP000249165">
    <property type="component" value="Unassembled WGS sequence"/>
</dbReference>
<reference evidence="1 2" key="1">
    <citation type="submission" date="2018-06" db="EMBL/GenBank/DDBJ databases">
        <title>Genomic Encyclopedia of Archaeal and Bacterial Type Strains, Phase II (KMG-II): from individual species to whole genera.</title>
        <authorList>
            <person name="Goeker M."/>
        </authorList>
    </citation>
    <scope>NUCLEOTIDE SEQUENCE [LARGE SCALE GENOMIC DNA]</scope>
    <source>
        <strain evidence="1 2">DSM 22011</strain>
    </source>
</reference>
<dbReference type="AlphaFoldDB" id="A0A327XQJ6"/>
<dbReference type="RefSeq" id="WP_111551129.1">
    <property type="nucleotide sequence ID" value="NZ_LIGK01000053.1"/>
</dbReference>
<accession>A0A327XQJ6</accession>
<keyword evidence="2" id="KW-1185">Reference proteome</keyword>
<dbReference type="InterPro" id="IPR029035">
    <property type="entry name" value="DHS-like_NAD/FAD-binding_dom"/>
</dbReference>
<dbReference type="OrthoDB" id="5509947at2"/>
<dbReference type="Gene3D" id="3.40.50.1220">
    <property type="entry name" value="TPP-binding domain"/>
    <property type="match status" value="1"/>
</dbReference>
<protein>
    <submittedName>
        <fullName evidence="1">SIR2-like protein</fullName>
    </submittedName>
</protein>
<sequence>MTAFGDPATQLAFSIHENRGVFALLLGSGLSRAAEIPTGWEITLDLVRRVALAQGVEEQDDWAAWYVEKEGKEPDYSALLAQLASTPAERRAILHSYIEPNEEDREEGRKVPTAGHKAIAKLVRSGHVRVIVTTNFDRLMENALREEGVEPTVVGSPDALEGAEPLTHSACYILKLHGDYKDARILNTDAELEAYPDAYNALLDRIIDEHGLIVCGWSGEWDHALRSAILRAPNRRYPMFWASRGELRGRGAELCSARKGVTVPIADADSFFVKMVEQVETLAQSQRQNPLSVDMTVSRAKRYLAKPEHRIQLSDLVSEEVERIIARHDQDDFAPHGPVAAEDFQKRVALYESISEGLAKVCGLIGRWGDVAQLRTVIDAIKGVLSFAAETQGGRVVYLEMRSYPAVLAYQACALGLQTAERWQALHEFMGVEVENRRERTKRLLDVVGPSTWEGSKKDYWQNMPDMERRYTPFQDHLVDGTFGKWCSTFLPPRISVSDVSLFAEGVAAIRHLEEVDKAQLQETMSQSEHGRNYLWAPVGRGGWAYQYRERISKRFDDDEFIAVLAKAGFGRGDPEFIKLAIESHKRLLANLHWY</sequence>
<dbReference type="SUPFAM" id="SSF52467">
    <property type="entry name" value="DHS-like NAD/FAD-binding domain"/>
    <property type="match status" value="1"/>
</dbReference>
<gene>
    <name evidence="1" type="ORF">ATI53_10521</name>
</gene>
<name>A0A327XQJ6_9RHOB</name>
<comment type="caution">
    <text evidence="1">The sequence shown here is derived from an EMBL/GenBank/DDBJ whole genome shotgun (WGS) entry which is preliminary data.</text>
</comment>
<dbReference type="EMBL" id="QLMG01000052">
    <property type="protein sequence ID" value="RAK10993.1"/>
    <property type="molecule type" value="Genomic_DNA"/>
</dbReference>
<organism evidence="1 2">
    <name type="scientific">Salipiger aestuarii</name>
    <dbReference type="NCBI Taxonomy" id="568098"/>
    <lineage>
        <taxon>Bacteria</taxon>
        <taxon>Pseudomonadati</taxon>
        <taxon>Pseudomonadota</taxon>
        <taxon>Alphaproteobacteria</taxon>
        <taxon>Rhodobacterales</taxon>
        <taxon>Roseobacteraceae</taxon>
        <taxon>Salipiger</taxon>
    </lineage>
</organism>
<evidence type="ECO:0000313" key="2">
    <source>
        <dbReference type="Proteomes" id="UP000249165"/>
    </source>
</evidence>
<proteinExistence type="predicted"/>
<dbReference type="Pfam" id="PF13289">
    <property type="entry name" value="SIR2_2"/>
    <property type="match status" value="1"/>
</dbReference>
<evidence type="ECO:0000313" key="1">
    <source>
        <dbReference type="EMBL" id="RAK10993.1"/>
    </source>
</evidence>